<dbReference type="GO" id="GO:0016020">
    <property type="term" value="C:membrane"/>
    <property type="evidence" value="ECO:0007669"/>
    <property type="project" value="TreeGrafter"/>
</dbReference>
<evidence type="ECO:0000259" key="1">
    <source>
        <dbReference type="Pfam" id="PF12697"/>
    </source>
</evidence>
<dbReference type="AlphaFoldDB" id="A0A7X6KUP8"/>
<dbReference type="Pfam" id="PF12697">
    <property type="entry name" value="Abhydrolase_6"/>
    <property type="match status" value="1"/>
</dbReference>
<dbReference type="PANTHER" id="PTHR43798">
    <property type="entry name" value="MONOACYLGLYCEROL LIPASE"/>
    <property type="match status" value="1"/>
</dbReference>
<dbReference type="EMBL" id="JAAXOX010000003">
    <property type="protein sequence ID" value="NKY22636.1"/>
    <property type="molecule type" value="Genomic_DNA"/>
</dbReference>
<accession>A0A7X6KUP8</accession>
<keyword evidence="3" id="KW-1185">Reference proteome</keyword>
<organism evidence="2 3">
    <name type="scientific">Cellulomonas denverensis</name>
    <dbReference type="NCBI Taxonomy" id="264297"/>
    <lineage>
        <taxon>Bacteria</taxon>
        <taxon>Bacillati</taxon>
        <taxon>Actinomycetota</taxon>
        <taxon>Actinomycetes</taxon>
        <taxon>Micrococcales</taxon>
        <taxon>Cellulomonadaceae</taxon>
        <taxon>Cellulomonas</taxon>
    </lineage>
</organism>
<dbReference type="GO" id="GO:0046464">
    <property type="term" value="P:acylglycerol catabolic process"/>
    <property type="evidence" value="ECO:0007669"/>
    <property type="project" value="TreeGrafter"/>
</dbReference>
<reference evidence="2 3" key="1">
    <citation type="submission" date="2020-04" db="EMBL/GenBank/DDBJ databases">
        <title>MicrobeNet Type strains.</title>
        <authorList>
            <person name="Nicholson A.C."/>
        </authorList>
    </citation>
    <scope>NUCLEOTIDE SEQUENCE [LARGE SCALE GENOMIC DNA]</scope>
    <source>
        <strain evidence="2 3">ATCC BAA-788</strain>
    </source>
</reference>
<dbReference type="Gene3D" id="3.40.50.1820">
    <property type="entry name" value="alpha/beta hydrolase"/>
    <property type="match status" value="1"/>
</dbReference>
<dbReference type="InterPro" id="IPR029058">
    <property type="entry name" value="AB_hydrolase_fold"/>
</dbReference>
<gene>
    <name evidence="2" type="ORF">HGA03_08150</name>
</gene>
<dbReference type="InterPro" id="IPR050266">
    <property type="entry name" value="AB_hydrolase_sf"/>
</dbReference>
<proteinExistence type="predicted"/>
<dbReference type="GO" id="GO:0047372">
    <property type="term" value="F:monoacylglycerol lipase activity"/>
    <property type="evidence" value="ECO:0007669"/>
    <property type="project" value="TreeGrafter"/>
</dbReference>
<dbReference type="PANTHER" id="PTHR43798:SF5">
    <property type="entry name" value="MONOACYLGLYCEROL LIPASE ABHD6"/>
    <property type="match status" value="1"/>
</dbReference>
<protein>
    <submittedName>
        <fullName evidence="2">Alpha/beta hydrolase</fullName>
    </submittedName>
</protein>
<dbReference type="RefSeq" id="WP_168629754.1">
    <property type="nucleotide sequence ID" value="NZ_BONL01000004.1"/>
</dbReference>
<dbReference type="InterPro" id="IPR000073">
    <property type="entry name" value="AB_hydrolase_1"/>
</dbReference>
<comment type="caution">
    <text evidence="2">The sequence shown here is derived from an EMBL/GenBank/DDBJ whole genome shotgun (WGS) entry which is preliminary data.</text>
</comment>
<evidence type="ECO:0000313" key="3">
    <source>
        <dbReference type="Proteomes" id="UP000581206"/>
    </source>
</evidence>
<dbReference type="Proteomes" id="UP000581206">
    <property type="component" value="Unassembled WGS sequence"/>
</dbReference>
<keyword evidence="2" id="KW-0378">Hydrolase</keyword>
<evidence type="ECO:0000313" key="2">
    <source>
        <dbReference type="EMBL" id="NKY22636.1"/>
    </source>
</evidence>
<feature type="domain" description="AB hydrolase-1" evidence="1">
    <location>
        <begin position="41"/>
        <end position="274"/>
    </location>
</feature>
<dbReference type="SUPFAM" id="SSF53474">
    <property type="entry name" value="alpha/beta-Hydrolases"/>
    <property type="match status" value="1"/>
</dbReference>
<sequence>MTGFGGLPVPAGVEATTIAIRAGELTALHAAPAGPSRGTALLVPGFTGSKEDLRVLLPLLAERGFDTWAISQRGQGDSVALPRVEDYALDLLAGDVHQVADRIGGPVHLLGHSFGGTVAAAAAVSGTERFGSLTLLCSGPHGWPGRKADLRERLLAAGGQADLWSLDNPGLAWRIAQGEPVDLDPEAAFHRARSLATSTAQLIAAIDILADPTDVTPALAATGLPVLVAHGEYDDTAWPQSWQRRTAEQVGGHYAVLPGAAHSPNLETPEATADLLAGFWSSCSATE</sequence>
<name>A0A7X6KUP8_9CELL</name>